<dbReference type="GO" id="GO:0003779">
    <property type="term" value="F:actin binding"/>
    <property type="evidence" value="ECO:0007669"/>
    <property type="project" value="InterPro"/>
</dbReference>
<dbReference type="PROSITE" id="PS51774">
    <property type="entry name" value="NAB"/>
    <property type="match status" value="1"/>
</dbReference>
<comment type="caution">
    <text evidence="4">The sequence shown here is derived from an EMBL/GenBank/DDBJ whole genome shotgun (WGS) entry which is preliminary data.</text>
</comment>
<sequence>MMKMESTKSRHLRWLDCFLGPMNSNSKWHQENLEENVGRKQKMIEDSDADSFAEKVEMYNESRQELNNLVDHGRGELILNNIPNSGLIPSQISISNVSSRRPLLSQLRSSKQPNAPQCSVVSKQLSEKRQCRKKKKSFKTNLKMKKMESKKLQRPRWLNSLFGPKNSNSQWLQENLEEMNRNFRRMLTIIEDSNAVSFAKKFEMYDQSRQELINLVDKCYRIHCLLTERYNHETGELLNNIPNSGLIPSQAKAHPMLVQAKSPCLFYLNSVALSSQMLLWALGN</sequence>
<evidence type="ECO:0000259" key="3">
    <source>
        <dbReference type="PROSITE" id="PS51774"/>
    </source>
</evidence>
<dbReference type="PANTHER" id="PTHR32258">
    <property type="entry name" value="PROTEIN NETWORKED 4A"/>
    <property type="match status" value="1"/>
</dbReference>
<proteinExistence type="inferred from homology"/>
<organism evidence="4 5">
    <name type="scientific">Solanum commersonii</name>
    <name type="common">Commerson's wild potato</name>
    <name type="synonym">Commerson's nightshade</name>
    <dbReference type="NCBI Taxonomy" id="4109"/>
    <lineage>
        <taxon>Eukaryota</taxon>
        <taxon>Viridiplantae</taxon>
        <taxon>Streptophyta</taxon>
        <taxon>Embryophyta</taxon>
        <taxon>Tracheophyta</taxon>
        <taxon>Spermatophyta</taxon>
        <taxon>Magnoliopsida</taxon>
        <taxon>eudicotyledons</taxon>
        <taxon>Gunneridae</taxon>
        <taxon>Pentapetalae</taxon>
        <taxon>asterids</taxon>
        <taxon>lamiids</taxon>
        <taxon>Solanales</taxon>
        <taxon>Solanaceae</taxon>
        <taxon>Solanoideae</taxon>
        <taxon>Solaneae</taxon>
        <taxon>Solanum</taxon>
    </lineage>
</organism>
<protein>
    <recommendedName>
        <fullName evidence="3">NAB domain-containing protein</fullName>
    </recommendedName>
</protein>
<dbReference type="Pfam" id="PF07765">
    <property type="entry name" value="KIP1"/>
    <property type="match status" value="1"/>
</dbReference>
<dbReference type="EMBL" id="JACXVP010000006">
    <property type="protein sequence ID" value="KAG5603140.1"/>
    <property type="molecule type" value="Genomic_DNA"/>
</dbReference>
<reference evidence="4 5" key="1">
    <citation type="submission" date="2020-09" db="EMBL/GenBank/DDBJ databases">
        <title>De no assembly of potato wild relative species, Solanum commersonii.</title>
        <authorList>
            <person name="Cho K."/>
        </authorList>
    </citation>
    <scope>NUCLEOTIDE SEQUENCE [LARGE SCALE GENOMIC DNA]</scope>
    <source>
        <strain evidence="4">LZ3.2</strain>
        <tissue evidence="4">Leaf</tissue>
    </source>
</reference>
<dbReference type="InterPro" id="IPR011684">
    <property type="entry name" value="NAB"/>
</dbReference>
<gene>
    <name evidence="4" type="ORF">H5410_034510</name>
</gene>
<feature type="domain" description="NAB" evidence="3">
    <location>
        <begin position="154"/>
        <end position="237"/>
    </location>
</feature>
<dbReference type="PANTHER" id="PTHR32258:SF28">
    <property type="entry name" value="PROTEIN NETWORKED 3A-RELATED"/>
    <property type="match status" value="1"/>
</dbReference>
<keyword evidence="1" id="KW-0175">Coiled coil</keyword>
<evidence type="ECO:0000313" key="4">
    <source>
        <dbReference type="EMBL" id="KAG5603140.1"/>
    </source>
</evidence>
<comment type="similarity">
    <text evidence="2">Belongs to the NET family.</text>
</comment>
<dbReference type="OrthoDB" id="1924020at2759"/>
<dbReference type="GO" id="GO:0005774">
    <property type="term" value="C:vacuolar membrane"/>
    <property type="evidence" value="ECO:0007669"/>
    <property type="project" value="TreeGrafter"/>
</dbReference>
<accession>A0A9J5YVQ2</accession>
<evidence type="ECO:0000256" key="1">
    <source>
        <dbReference type="ARBA" id="ARBA00023054"/>
    </source>
</evidence>
<evidence type="ECO:0000256" key="2">
    <source>
        <dbReference type="ARBA" id="ARBA00038006"/>
    </source>
</evidence>
<dbReference type="Proteomes" id="UP000824120">
    <property type="component" value="Chromosome 6"/>
</dbReference>
<evidence type="ECO:0000313" key="5">
    <source>
        <dbReference type="Proteomes" id="UP000824120"/>
    </source>
</evidence>
<keyword evidence="5" id="KW-1185">Reference proteome</keyword>
<dbReference type="AlphaFoldDB" id="A0A9J5YVQ2"/>
<dbReference type="InterPro" id="IPR051861">
    <property type="entry name" value="NET_actin-binding_domain"/>
</dbReference>
<name>A0A9J5YVQ2_SOLCO</name>